<gene>
    <name evidence="1" type="ORF">B5V02_03085</name>
</gene>
<dbReference type="RefSeq" id="WP_111542787.1">
    <property type="nucleotide sequence ID" value="NZ_MZXV01000013.1"/>
</dbReference>
<proteinExistence type="predicted"/>
<dbReference type="Pfam" id="PF11149">
    <property type="entry name" value="DUF2924"/>
    <property type="match status" value="1"/>
</dbReference>
<evidence type="ECO:0000313" key="1">
    <source>
        <dbReference type="EMBL" id="PZV39029.1"/>
    </source>
</evidence>
<dbReference type="InterPro" id="IPR021322">
    <property type="entry name" value="DUF2924"/>
</dbReference>
<protein>
    <recommendedName>
        <fullName evidence="3">DUF2924 domain-containing protein</fullName>
    </recommendedName>
</protein>
<comment type="caution">
    <text evidence="1">The sequence shown here is derived from an EMBL/GenBank/DDBJ whole genome shotgun (WGS) entry which is preliminary data.</text>
</comment>
<dbReference type="EMBL" id="MZXV01000013">
    <property type="protein sequence ID" value="PZV39029.1"/>
    <property type="molecule type" value="Genomic_DNA"/>
</dbReference>
<reference evidence="2" key="1">
    <citation type="submission" date="2017-03" db="EMBL/GenBank/DDBJ databases">
        <authorList>
            <person name="Safronova V.I."/>
            <person name="Sazanova A.L."/>
            <person name="Chirak E.R."/>
        </authorList>
    </citation>
    <scope>NUCLEOTIDE SEQUENCE [LARGE SCALE GENOMIC DNA]</scope>
    <source>
        <strain evidence="2">Ach-343</strain>
    </source>
</reference>
<evidence type="ECO:0008006" key="3">
    <source>
        <dbReference type="Google" id="ProtNLM"/>
    </source>
</evidence>
<name>A0A2W7CYY0_9HYPH</name>
<organism evidence="1 2">
    <name type="scientific">Mesorhizobium kowhaii</name>
    <dbReference type="NCBI Taxonomy" id="1300272"/>
    <lineage>
        <taxon>Bacteria</taxon>
        <taxon>Pseudomonadati</taxon>
        <taxon>Pseudomonadota</taxon>
        <taxon>Alphaproteobacteria</taxon>
        <taxon>Hyphomicrobiales</taxon>
        <taxon>Phyllobacteriaceae</taxon>
        <taxon>Mesorhizobium</taxon>
    </lineage>
</organism>
<evidence type="ECO:0000313" key="2">
    <source>
        <dbReference type="Proteomes" id="UP000248616"/>
    </source>
</evidence>
<keyword evidence="2" id="KW-1185">Reference proteome</keyword>
<dbReference type="Proteomes" id="UP000248616">
    <property type="component" value="Unassembled WGS sequence"/>
</dbReference>
<dbReference type="AlphaFoldDB" id="A0A2W7CYY0"/>
<accession>A0A2W7CYY0</accession>
<dbReference type="OrthoDB" id="284135at2"/>
<sequence>MTDAVIGRLAAIKTMDIVALKGMWRDLFAAEPPPYNRKFLESRLAYRVQELAYGGLKQETLKRLAILAEDLEPRSGGRGIRSDNRPIAGTRLMREWQGGEHCATVLADGYEYDGRPYKSLSAIARAITGTRWNGLIFFGLKSQRGKGQ</sequence>